<evidence type="ECO:0000313" key="3">
    <source>
        <dbReference type="Proteomes" id="UP000027180"/>
    </source>
</evidence>
<accession>A0A060I5L2</accession>
<dbReference type="EMBL" id="CP006986">
    <property type="protein sequence ID" value="AIC27195.1"/>
    <property type="molecule type" value="Genomic_DNA"/>
</dbReference>
<dbReference type="InterPro" id="IPR011051">
    <property type="entry name" value="RmlC_Cupin_sf"/>
</dbReference>
<gene>
    <name evidence="2" type="ORF">IE4771_CH02085</name>
</gene>
<sequence>MRLNDDFTKPTVVHAAKLDWVASPARGVDRRMLYRVGEEVARATSIVRYAKGSVFPSHTHTGGEEILVLDGIFEDEHGRFPAGSYFRNPPGTSHAPASADGCTIFVKLWQFREGDEAQIVRRPGEGEPGLQNDAVTSTILFDDGHEQVYLQRWGGSASIKLSNHRGLELLVLEGDLSVGTQRLISQSWMRLPEGENLMASAGPEGAYAWIKDAPLQHADVLKLPS</sequence>
<reference evidence="2 3" key="1">
    <citation type="submission" date="2013-12" db="EMBL/GenBank/DDBJ databases">
        <title>Complete genome sequence of Rhizobium etli bv. mimosae IE4771.</title>
        <authorList>
            <person name="Bustos P."/>
            <person name="Santamaria R.I."/>
            <person name="Lozano L."/>
            <person name="Ormeno-Orrillo E."/>
            <person name="Rogel M.A."/>
            <person name="Romero D."/>
            <person name="Cevallos M.A."/>
            <person name="Martinez-Romero E."/>
            <person name="Gonzalez V."/>
        </authorList>
    </citation>
    <scope>NUCLEOTIDE SEQUENCE [LARGE SCALE GENOMIC DNA]</scope>
    <source>
        <strain evidence="2 3">IE4771</strain>
    </source>
</reference>
<dbReference type="KEGG" id="rei:IE4771_CH02085"/>
<dbReference type="OrthoDB" id="9801227at2"/>
<dbReference type="HOGENOM" id="CLU_111523_0_0_5"/>
<dbReference type="SUPFAM" id="SSF51182">
    <property type="entry name" value="RmlC-like cupins"/>
    <property type="match status" value="2"/>
</dbReference>
<dbReference type="InterPro" id="IPR014710">
    <property type="entry name" value="RmlC-like_jellyroll"/>
</dbReference>
<dbReference type="Pfam" id="PF12973">
    <property type="entry name" value="Cupin_7"/>
    <property type="match status" value="1"/>
</dbReference>
<dbReference type="AlphaFoldDB" id="A0A060I5L2"/>
<evidence type="ECO:0000313" key="2">
    <source>
        <dbReference type="EMBL" id="AIC27195.1"/>
    </source>
</evidence>
<name>A0A060I5L2_RHIET</name>
<dbReference type="CDD" id="cd20303">
    <property type="entry name" value="cupin_ChrR_1"/>
    <property type="match status" value="1"/>
</dbReference>
<dbReference type="InterPro" id="IPR025979">
    <property type="entry name" value="ChrR-like_cupin_dom"/>
</dbReference>
<feature type="domain" description="ChrR-like cupin" evidence="1">
    <location>
        <begin position="10"/>
        <end position="111"/>
    </location>
</feature>
<evidence type="ECO:0000259" key="1">
    <source>
        <dbReference type="Pfam" id="PF12973"/>
    </source>
</evidence>
<protein>
    <submittedName>
        <fullName evidence="2">ChrR family transcriptional activator protein</fullName>
    </submittedName>
</protein>
<dbReference type="Gene3D" id="2.60.120.10">
    <property type="entry name" value="Jelly Rolls"/>
    <property type="match status" value="1"/>
</dbReference>
<dbReference type="Proteomes" id="UP000027180">
    <property type="component" value="Chromosome"/>
</dbReference>
<organism evidence="2 3">
    <name type="scientific">Rhizobium etli bv. mimosae str. IE4771</name>
    <dbReference type="NCBI Taxonomy" id="1432050"/>
    <lineage>
        <taxon>Bacteria</taxon>
        <taxon>Pseudomonadati</taxon>
        <taxon>Pseudomonadota</taxon>
        <taxon>Alphaproteobacteria</taxon>
        <taxon>Hyphomicrobiales</taxon>
        <taxon>Rhizobiaceae</taxon>
        <taxon>Rhizobium/Agrobacterium group</taxon>
        <taxon>Rhizobium</taxon>
    </lineage>
</organism>
<proteinExistence type="predicted"/>
<dbReference type="RefSeq" id="WP_038688734.1">
    <property type="nucleotide sequence ID" value="NZ_CP006986.1"/>
</dbReference>